<sequence length="438" mass="49512">MSAKSQLMWITDVGDPRAKRDASTRSLIKKHVMKDIGKSRRRPQRRDLSIRKHVLSSGAEPGRYTFKEVKDDSASSSPSDEDIGRVVDVLHYPLHSDATRPSLFSRMRQHPSFVNQDCNFHAEMWWDLSLLDPAAKSQIDSMLATKYGFLMLEPGIPFDLDGPTTTTLRLEALRATQRAIEDPSRCYSIGVITAITASVFEAVSGHVVLALRESQLIWSQHTRGDDVQAFLHLCGLRTLLNHRQGGLSSLRAYPKLWIMISICEIICATTWGTVPELPFPMDYFQEPFLRPTRPPSEFSSMVATAWRSKQRQTNITTRTYDHMSHYPKLLNNESSEAYSLHPRTMITIFTGFKKWLSLPCASLVESQDLRLNCLRTVDNLLATSSAYEDKWSCQTSSTRSLPWSGQDVLKLIILVVRCGNEMHPILNSKLPSTEANVA</sequence>
<dbReference type="AlphaFoldDB" id="A0A074W6T3"/>
<evidence type="ECO:0000313" key="1">
    <source>
        <dbReference type="EMBL" id="KEQ68593.1"/>
    </source>
</evidence>
<dbReference type="RefSeq" id="XP_013422762.1">
    <property type="nucleotide sequence ID" value="XM_013567308.1"/>
</dbReference>
<dbReference type="OrthoDB" id="3889320at2759"/>
<evidence type="ECO:0000313" key="2">
    <source>
        <dbReference type="Proteomes" id="UP000027730"/>
    </source>
</evidence>
<keyword evidence="2" id="KW-1185">Reference proteome</keyword>
<reference evidence="1 2" key="1">
    <citation type="journal article" date="2014" name="BMC Genomics">
        <title>Genome sequencing of four Aureobasidium pullulans varieties: biotechnological potential, stress tolerance, and description of new species.</title>
        <authorList>
            <person name="Gostin Ar C."/>
            <person name="Ohm R.A."/>
            <person name="Kogej T."/>
            <person name="Sonjak S."/>
            <person name="Turk M."/>
            <person name="Zajc J."/>
            <person name="Zalar P."/>
            <person name="Grube M."/>
            <person name="Sun H."/>
            <person name="Han J."/>
            <person name="Sharma A."/>
            <person name="Chiniquy J."/>
            <person name="Ngan C.Y."/>
            <person name="Lipzen A."/>
            <person name="Barry K."/>
            <person name="Grigoriev I.V."/>
            <person name="Gunde-Cimerman N."/>
        </authorList>
    </citation>
    <scope>NUCLEOTIDE SEQUENCE [LARGE SCALE GENOMIC DNA]</scope>
    <source>
        <strain evidence="1 2">CBS 147.97</strain>
    </source>
</reference>
<protein>
    <recommendedName>
        <fullName evidence="3">Transcription factor domain-containing protein</fullName>
    </recommendedName>
</protein>
<accession>A0A074W6T3</accession>
<proteinExistence type="predicted"/>
<dbReference type="GeneID" id="25414345"/>
<dbReference type="HOGENOM" id="CLU_625529_0_0_1"/>
<gene>
    <name evidence="1" type="ORF">M436DRAFT_68072</name>
</gene>
<name>A0A074W6T3_9PEZI</name>
<dbReference type="EMBL" id="KL584728">
    <property type="protein sequence ID" value="KEQ68593.1"/>
    <property type="molecule type" value="Genomic_DNA"/>
</dbReference>
<dbReference type="Proteomes" id="UP000027730">
    <property type="component" value="Unassembled WGS sequence"/>
</dbReference>
<evidence type="ECO:0008006" key="3">
    <source>
        <dbReference type="Google" id="ProtNLM"/>
    </source>
</evidence>
<organism evidence="1 2">
    <name type="scientific">Aureobasidium namibiae CBS 147.97</name>
    <dbReference type="NCBI Taxonomy" id="1043004"/>
    <lineage>
        <taxon>Eukaryota</taxon>
        <taxon>Fungi</taxon>
        <taxon>Dikarya</taxon>
        <taxon>Ascomycota</taxon>
        <taxon>Pezizomycotina</taxon>
        <taxon>Dothideomycetes</taxon>
        <taxon>Dothideomycetidae</taxon>
        <taxon>Dothideales</taxon>
        <taxon>Saccotheciaceae</taxon>
        <taxon>Aureobasidium</taxon>
    </lineage>
</organism>